<name>A0A433H822_9BACI</name>
<feature type="non-terminal residue" evidence="1">
    <location>
        <position position="62"/>
    </location>
</feature>
<dbReference type="EMBL" id="RYZZ01000050">
    <property type="protein sequence ID" value="RUQ24489.1"/>
    <property type="molecule type" value="Genomic_DNA"/>
</dbReference>
<reference evidence="1 2" key="1">
    <citation type="submission" date="2018-12" db="EMBL/GenBank/DDBJ databases">
        <title>Bacillus chawlae sp. nov., Bacillus glennii sp. nov., and Bacillus saganii sp. nov. Isolated from the Vehicle Assembly Building at Kennedy Space Center where the Viking Spacecraft were Assembled.</title>
        <authorList>
            <person name="Seuylemezian A."/>
            <person name="Vaishampayan P."/>
        </authorList>
    </citation>
    <scope>NUCLEOTIDE SEQUENCE [LARGE SCALE GENOMIC DNA]</scope>
    <source>
        <strain evidence="1 2">L5</strain>
    </source>
</reference>
<gene>
    <name evidence="1" type="ORF">ELQ35_21775</name>
</gene>
<proteinExistence type="predicted"/>
<evidence type="ECO:0000313" key="1">
    <source>
        <dbReference type="EMBL" id="RUQ24489.1"/>
    </source>
</evidence>
<accession>A0A433H822</accession>
<protein>
    <submittedName>
        <fullName evidence="1">ISL3 family transposase</fullName>
    </submittedName>
</protein>
<sequence length="62" mass="7286">MRDFNEDYTVFQKALKIEDPWYVIDYELNQNDQILDVYLDFKRGATFACPNCGASHAKVHDI</sequence>
<comment type="caution">
    <text evidence="1">The sequence shown here is derived from an EMBL/GenBank/DDBJ whole genome shotgun (WGS) entry which is preliminary data.</text>
</comment>
<dbReference type="AlphaFoldDB" id="A0A433H822"/>
<keyword evidence="2" id="KW-1185">Reference proteome</keyword>
<dbReference type="Proteomes" id="UP000267430">
    <property type="component" value="Unassembled WGS sequence"/>
</dbReference>
<organism evidence="1 2">
    <name type="scientific">Peribacillus cavernae</name>
    <dbReference type="NCBI Taxonomy" id="1674310"/>
    <lineage>
        <taxon>Bacteria</taxon>
        <taxon>Bacillati</taxon>
        <taxon>Bacillota</taxon>
        <taxon>Bacilli</taxon>
        <taxon>Bacillales</taxon>
        <taxon>Bacillaceae</taxon>
        <taxon>Peribacillus</taxon>
    </lineage>
</organism>
<evidence type="ECO:0000313" key="2">
    <source>
        <dbReference type="Proteomes" id="UP000267430"/>
    </source>
</evidence>